<dbReference type="EMBL" id="JBHTAA010000001">
    <property type="protein sequence ID" value="MFC7202839.1"/>
    <property type="molecule type" value="Genomic_DNA"/>
</dbReference>
<keyword evidence="1" id="KW-0862">Zinc</keyword>
<protein>
    <recommendedName>
        <fullName evidence="2">SWIM-type domain-containing protein</fullName>
    </recommendedName>
</protein>
<dbReference type="PROSITE" id="PS50966">
    <property type="entry name" value="ZF_SWIM"/>
    <property type="match status" value="1"/>
</dbReference>
<gene>
    <name evidence="3" type="ORF">ACFQJC_04880</name>
</gene>
<dbReference type="InterPro" id="IPR007527">
    <property type="entry name" value="Znf_SWIM"/>
</dbReference>
<evidence type="ECO:0000313" key="3">
    <source>
        <dbReference type="EMBL" id="MFC7202839.1"/>
    </source>
</evidence>
<keyword evidence="4" id="KW-1185">Reference proteome</keyword>
<name>A0ABD5ZC31_9EURY</name>
<dbReference type="AlphaFoldDB" id="A0ABD5ZC31"/>
<comment type="caution">
    <text evidence="3">The sequence shown here is derived from an EMBL/GenBank/DDBJ whole genome shotgun (WGS) entry which is preliminary data.</text>
</comment>
<evidence type="ECO:0000259" key="2">
    <source>
        <dbReference type="PROSITE" id="PS50966"/>
    </source>
</evidence>
<feature type="domain" description="SWIM-type" evidence="2">
    <location>
        <begin position="29"/>
        <end position="76"/>
    </location>
</feature>
<sequence>MSAREARALTECLFASDNTPEVDGADDLYAVYNEEGQYHIVDLRTRSCTCRDHQYRCSQHREMHCKHVYRVLFREGRPIPEWADRSRIDPLLLRTIEERADDD</sequence>
<keyword evidence="1" id="KW-0863">Zinc-finger</keyword>
<reference evidence="3 4" key="1">
    <citation type="journal article" date="2019" name="Int. J. Syst. Evol. Microbiol.">
        <title>The Global Catalogue of Microorganisms (GCM) 10K type strain sequencing project: providing services to taxonomists for standard genome sequencing and annotation.</title>
        <authorList>
            <consortium name="The Broad Institute Genomics Platform"/>
            <consortium name="The Broad Institute Genome Sequencing Center for Infectious Disease"/>
            <person name="Wu L."/>
            <person name="Ma J."/>
        </authorList>
    </citation>
    <scope>NUCLEOTIDE SEQUENCE [LARGE SCALE GENOMIC DNA]</scope>
    <source>
        <strain evidence="3 4">DSM 29988</strain>
    </source>
</reference>
<dbReference type="Proteomes" id="UP001596481">
    <property type="component" value="Unassembled WGS sequence"/>
</dbReference>
<evidence type="ECO:0000256" key="1">
    <source>
        <dbReference type="PROSITE-ProRule" id="PRU00325"/>
    </source>
</evidence>
<dbReference type="GO" id="GO:0008270">
    <property type="term" value="F:zinc ion binding"/>
    <property type="evidence" value="ECO:0007669"/>
    <property type="project" value="UniProtKB-KW"/>
</dbReference>
<accession>A0ABD5ZC31</accession>
<organism evidence="3 4">
    <name type="scientific">Haloferax namakaokahaiae</name>
    <dbReference type="NCBI Taxonomy" id="1748331"/>
    <lineage>
        <taxon>Archaea</taxon>
        <taxon>Methanobacteriati</taxon>
        <taxon>Methanobacteriota</taxon>
        <taxon>Stenosarchaea group</taxon>
        <taxon>Halobacteria</taxon>
        <taxon>Halobacteriales</taxon>
        <taxon>Haloferacaceae</taxon>
        <taxon>Haloferax</taxon>
    </lineage>
</organism>
<evidence type="ECO:0000313" key="4">
    <source>
        <dbReference type="Proteomes" id="UP001596481"/>
    </source>
</evidence>
<keyword evidence="1" id="KW-0479">Metal-binding</keyword>
<proteinExistence type="predicted"/>
<dbReference type="RefSeq" id="WP_390222126.1">
    <property type="nucleotide sequence ID" value="NZ_JBHTAA010000001.1"/>
</dbReference>